<reference evidence="2" key="1">
    <citation type="journal article" date="2022" name="bioRxiv">
        <title>Sequencing and chromosome-scale assembly of the giantPleurodeles waltlgenome.</title>
        <authorList>
            <person name="Brown T."/>
            <person name="Elewa A."/>
            <person name="Iarovenko S."/>
            <person name="Subramanian E."/>
            <person name="Araus A.J."/>
            <person name="Petzold A."/>
            <person name="Susuki M."/>
            <person name="Suzuki K.-i.T."/>
            <person name="Hayashi T."/>
            <person name="Toyoda A."/>
            <person name="Oliveira C."/>
            <person name="Osipova E."/>
            <person name="Leigh N.D."/>
            <person name="Simon A."/>
            <person name="Yun M.H."/>
        </authorList>
    </citation>
    <scope>NUCLEOTIDE SEQUENCE</scope>
    <source>
        <strain evidence="2">20211129_DDA</strain>
        <tissue evidence="2">Liver</tissue>
    </source>
</reference>
<keyword evidence="3" id="KW-1185">Reference proteome</keyword>
<organism evidence="2 3">
    <name type="scientific">Pleurodeles waltl</name>
    <name type="common">Iberian ribbed newt</name>
    <dbReference type="NCBI Taxonomy" id="8319"/>
    <lineage>
        <taxon>Eukaryota</taxon>
        <taxon>Metazoa</taxon>
        <taxon>Chordata</taxon>
        <taxon>Craniata</taxon>
        <taxon>Vertebrata</taxon>
        <taxon>Euteleostomi</taxon>
        <taxon>Amphibia</taxon>
        <taxon>Batrachia</taxon>
        <taxon>Caudata</taxon>
        <taxon>Salamandroidea</taxon>
        <taxon>Salamandridae</taxon>
        <taxon>Pleurodelinae</taxon>
        <taxon>Pleurodeles</taxon>
    </lineage>
</organism>
<evidence type="ECO:0000313" key="3">
    <source>
        <dbReference type="Proteomes" id="UP001066276"/>
    </source>
</evidence>
<dbReference type="EMBL" id="JANPWB010000015">
    <property type="protein sequence ID" value="KAJ1093909.1"/>
    <property type="molecule type" value="Genomic_DNA"/>
</dbReference>
<protein>
    <submittedName>
        <fullName evidence="2">Uncharacterized protein</fullName>
    </submittedName>
</protein>
<evidence type="ECO:0000313" key="2">
    <source>
        <dbReference type="EMBL" id="KAJ1093909.1"/>
    </source>
</evidence>
<dbReference type="AlphaFoldDB" id="A0AAV7LSD2"/>
<comment type="caution">
    <text evidence="2">The sequence shown here is derived from an EMBL/GenBank/DDBJ whole genome shotgun (WGS) entry which is preliminary data.</text>
</comment>
<gene>
    <name evidence="2" type="ORF">NDU88_006997</name>
</gene>
<name>A0AAV7LSD2_PLEWA</name>
<sequence>MSPSILHYNDYMFSLCNQLSTKTEEGFHSGFDWIRDKMRKAGEFVPSSPSGGLVQTRRRERICAITSQPITCGYLSPEGRTRGDSGSVASSAAAVT</sequence>
<feature type="compositionally biased region" description="Low complexity" evidence="1">
    <location>
        <begin position="85"/>
        <end position="96"/>
    </location>
</feature>
<feature type="region of interest" description="Disordered" evidence="1">
    <location>
        <begin position="75"/>
        <end position="96"/>
    </location>
</feature>
<dbReference type="Proteomes" id="UP001066276">
    <property type="component" value="Chromosome 11"/>
</dbReference>
<accession>A0AAV7LSD2</accession>
<proteinExistence type="predicted"/>
<evidence type="ECO:0000256" key="1">
    <source>
        <dbReference type="SAM" id="MobiDB-lite"/>
    </source>
</evidence>